<dbReference type="GO" id="GO:0009535">
    <property type="term" value="C:chloroplast thylakoid membrane"/>
    <property type="evidence" value="ECO:0007669"/>
    <property type="project" value="InterPro"/>
</dbReference>
<evidence type="ECO:0000313" key="4">
    <source>
        <dbReference type="Proteomes" id="UP000825935"/>
    </source>
</evidence>
<dbReference type="AlphaFoldDB" id="A0A8T2TVF2"/>
<keyword evidence="2" id="KW-0472">Membrane</keyword>
<feature type="transmembrane region" description="Helical" evidence="2">
    <location>
        <begin position="240"/>
        <end position="261"/>
    </location>
</feature>
<accession>A0A8T2TVF2</accession>
<keyword evidence="2" id="KW-0812">Transmembrane</keyword>
<reference evidence="3" key="1">
    <citation type="submission" date="2021-08" db="EMBL/GenBank/DDBJ databases">
        <title>WGS assembly of Ceratopteris richardii.</title>
        <authorList>
            <person name="Marchant D.B."/>
            <person name="Chen G."/>
            <person name="Jenkins J."/>
            <person name="Shu S."/>
            <person name="Leebens-Mack J."/>
            <person name="Grimwood J."/>
            <person name="Schmutz J."/>
            <person name="Soltis P."/>
            <person name="Soltis D."/>
            <person name="Chen Z.-H."/>
        </authorList>
    </citation>
    <scope>NUCLEOTIDE SEQUENCE</scope>
    <source>
        <strain evidence="3">Whitten #5841</strain>
        <tissue evidence="3">Leaf</tissue>
    </source>
</reference>
<dbReference type="EMBL" id="CM035415">
    <property type="protein sequence ID" value="KAH7426842.1"/>
    <property type="molecule type" value="Genomic_DNA"/>
</dbReference>
<comment type="caution">
    <text evidence="3">The sequence shown here is derived from an EMBL/GenBank/DDBJ whole genome shotgun (WGS) entry which is preliminary data.</text>
</comment>
<dbReference type="PANTHER" id="PTHR33672:SF3">
    <property type="entry name" value="YCF3-INTERACTING PROTEIN 1, CHLOROPLASTIC"/>
    <property type="match status" value="1"/>
</dbReference>
<organism evidence="3 4">
    <name type="scientific">Ceratopteris richardii</name>
    <name type="common">Triangle waterfern</name>
    <dbReference type="NCBI Taxonomy" id="49495"/>
    <lineage>
        <taxon>Eukaryota</taxon>
        <taxon>Viridiplantae</taxon>
        <taxon>Streptophyta</taxon>
        <taxon>Embryophyta</taxon>
        <taxon>Tracheophyta</taxon>
        <taxon>Polypodiopsida</taxon>
        <taxon>Polypodiidae</taxon>
        <taxon>Polypodiales</taxon>
        <taxon>Pteridineae</taxon>
        <taxon>Pteridaceae</taxon>
        <taxon>Parkerioideae</taxon>
        <taxon>Ceratopteris</taxon>
    </lineage>
</organism>
<dbReference type="OrthoDB" id="2018626at2759"/>
<dbReference type="GO" id="GO:0048564">
    <property type="term" value="P:photosystem I assembly"/>
    <property type="evidence" value="ECO:0007669"/>
    <property type="project" value="InterPro"/>
</dbReference>
<dbReference type="GO" id="GO:0080183">
    <property type="term" value="P:response to photooxidative stress"/>
    <property type="evidence" value="ECO:0007669"/>
    <property type="project" value="InterPro"/>
</dbReference>
<feature type="compositionally biased region" description="Polar residues" evidence="1">
    <location>
        <begin position="188"/>
        <end position="200"/>
    </location>
</feature>
<dbReference type="OMA" id="LYVKREM"/>
<keyword evidence="4" id="KW-1185">Reference proteome</keyword>
<dbReference type="InterPro" id="IPR040340">
    <property type="entry name" value="CEST/Y3IP1"/>
</dbReference>
<proteinExistence type="predicted"/>
<feature type="region of interest" description="Disordered" evidence="1">
    <location>
        <begin position="178"/>
        <end position="200"/>
    </location>
</feature>
<name>A0A8T2TVF2_CERRI</name>
<evidence type="ECO:0000313" key="3">
    <source>
        <dbReference type="EMBL" id="KAH7426842.1"/>
    </source>
</evidence>
<dbReference type="PANTHER" id="PTHR33672">
    <property type="entry name" value="YCF3-INTERACTING PROTEIN 1, CHLOROPLASTIC"/>
    <property type="match status" value="1"/>
</dbReference>
<keyword evidence="2" id="KW-1133">Transmembrane helix</keyword>
<gene>
    <name evidence="3" type="ORF">KP509_10G019700</name>
</gene>
<evidence type="ECO:0000256" key="2">
    <source>
        <dbReference type="SAM" id="Phobius"/>
    </source>
</evidence>
<dbReference type="Proteomes" id="UP000825935">
    <property type="component" value="Chromosome 10"/>
</dbReference>
<evidence type="ECO:0000256" key="1">
    <source>
        <dbReference type="SAM" id="MobiDB-lite"/>
    </source>
</evidence>
<sequence length="265" mass="29783">MSSYYHLMAMAAGTLPQQHLPSQLPLGIKVSRRRAPTFCVLGHRAVGKERTISTWPYKRLRLTGIIVRASADAIPVQEERPQASLSPEEEDEAMCRDILRVLEILNDKRDMPFNEVRLTIMIEDPSEEEKREQFDTENERGCSREEMGAALVDVYEGRMPSDRRVLQELHKEMVGWPNLEDESDVPSDPSQSPYARTTDTGVDPKIAAKRMKIDFDAAAEIEPGQDSEDSNVPPVVGFSVLYLVSAVPILIGITVVAILYINSFR</sequence>
<protein>
    <submittedName>
        <fullName evidence="3">Uncharacterized protein</fullName>
    </submittedName>
</protein>